<accession>A0A2H0KRY9</accession>
<gene>
    <name evidence="2" type="ORF">COV85_03575</name>
</gene>
<protein>
    <submittedName>
        <fullName evidence="2">Uncharacterized protein</fullName>
    </submittedName>
</protein>
<proteinExistence type="predicted"/>
<dbReference type="EMBL" id="PCVN01000091">
    <property type="protein sequence ID" value="PIQ74174.1"/>
    <property type="molecule type" value="Genomic_DNA"/>
</dbReference>
<dbReference type="Proteomes" id="UP000231550">
    <property type="component" value="Unassembled WGS sequence"/>
</dbReference>
<reference evidence="2 3" key="1">
    <citation type="submission" date="2017-09" db="EMBL/GenBank/DDBJ databases">
        <title>Depth-based differentiation of microbial function through sediment-hosted aquifers and enrichment of novel symbionts in the deep terrestrial subsurface.</title>
        <authorList>
            <person name="Probst A.J."/>
            <person name="Ladd B."/>
            <person name="Jarett J.K."/>
            <person name="Geller-Mcgrath D.E."/>
            <person name="Sieber C.M."/>
            <person name="Emerson J.B."/>
            <person name="Anantharaman K."/>
            <person name="Thomas B.C."/>
            <person name="Malmstrom R."/>
            <person name="Stieglmeier M."/>
            <person name="Klingl A."/>
            <person name="Woyke T."/>
            <person name="Ryan C.M."/>
            <person name="Banfield J.F."/>
        </authorList>
    </citation>
    <scope>NUCLEOTIDE SEQUENCE [LARGE SCALE GENOMIC DNA]</scope>
    <source>
        <strain evidence="2">CG11_big_fil_rev_8_21_14_0_20_44_10</strain>
    </source>
</reference>
<evidence type="ECO:0000313" key="3">
    <source>
        <dbReference type="Proteomes" id="UP000231550"/>
    </source>
</evidence>
<feature type="signal peptide" evidence="1">
    <location>
        <begin position="1"/>
        <end position="35"/>
    </location>
</feature>
<keyword evidence="1" id="KW-0732">Signal</keyword>
<name>A0A2H0KRY9_9BACT</name>
<evidence type="ECO:0000256" key="1">
    <source>
        <dbReference type="SAM" id="SignalP"/>
    </source>
</evidence>
<feature type="chain" id="PRO_5013547117" evidence="1">
    <location>
        <begin position="36"/>
        <end position="253"/>
    </location>
</feature>
<dbReference type="AlphaFoldDB" id="A0A2H0KRY9"/>
<sequence>MSNRLKIKTYGNKYRLLLGTICCLLSATYCLPAAAQAVSNNLVLTWSTNTFAPPTYQGKPLPAYGSVIDLTIDPPNSSAGKMDGLNFIWFLNGDKQIFSSGKNQTRFMFRVSSSAGTHIAINVQIQDDDDNVLAELTSSIPVVSSEIVLYPAEGNSGYNSQTSGSIQTSPGQELQLLAAPYFFDISSAKELEYQWRFDGQPIIKVEDANHFGLKIDAGSLAESLRKELSIFVENPKNRAQRASQKIDIVINKG</sequence>
<evidence type="ECO:0000313" key="2">
    <source>
        <dbReference type="EMBL" id="PIQ74174.1"/>
    </source>
</evidence>
<comment type="caution">
    <text evidence="2">The sequence shown here is derived from an EMBL/GenBank/DDBJ whole genome shotgun (WGS) entry which is preliminary data.</text>
</comment>
<organism evidence="2 3">
    <name type="scientific">Candidatus Portnoybacteria bacterium CG11_big_fil_rev_8_21_14_0_20_44_10</name>
    <dbReference type="NCBI Taxonomy" id="1974818"/>
    <lineage>
        <taxon>Bacteria</taxon>
        <taxon>Candidatus Portnoyibacteriota</taxon>
    </lineage>
</organism>